<accession>K2SLL6</accession>
<evidence type="ECO:0000256" key="3">
    <source>
        <dbReference type="ARBA" id="ARBA00022723"/>
    </source>
</evidence>
<feature type="region of interest" description="Disordered" evidence="9">
    <location>
        <begin position="1487"/>
        <end position="1512"/>
    </location>
</feature>
<dbReference type="InterPro" id="IPR000330">
    <property type="entry name" value="SNF2_N"/>
</dbReference>
<keyword evidence="4" id="KW-0547">Nucleotide-binding</keyword>
<keyword evidence="7" id="KW-0862">Zinc</keyword>
<dbReference type="InterPro" id="IPR001650">
    <property type="entry name" value="Helicase_C-like"/>
</dbReference>
<feature type="compositionally biased region" description="Acidic residues" evidence="9">
    <location>
        <begin position="139"/>
        <end position="152"/>
    </location>
</feature>
<feature type="compositionally biased region" description="Basic and acidic residues" evidence="9">
    <location>
        <begin position="44"/>
        <end position="55"/>
    </location>
</feature>
<evidence type="ECO:0000256" key="1">
    <source>
        <dbReference type="ARBA" id="ARBA00022603"/>
    </source>
</evidence>
<dbReference type="STRING" id="1126212.K2SLL6"/>
<evidence type="ECO:0000256" key="2">
    <source>
        <dbReference type="ARBA" id="ARBA00022679"/>
    </source>
</evidence>
<dbReference type="GO" id="GO:0006281">
    <property type="term" value="P:DNA repair"/>
    <property type="evidence" value="ECO:0007669"/>
    <property type="project" value="TreeGrafter"/>
</dbReference>
<dbReference type="OrthoDB" id="423221at2759"/>
<dbReference type="Gene3D" id="3.40.50.300">
    <property type="entry name" value="P-loop containing nucleotide triphosphate hydrolases"/>
    <property type="match status" value="1"/>
</dbReference>
<feature type="compositionally biased region" description="Basic residues" evidence="9">
    <location>
        <begin position="158"/>
        <end position="173"/>
    </location>
</feature>
<comment type="caution">
    <text evidence="11">The sequence shown here is derived from an EMBL/GenBank/DDBJ whole genome shotgun (WGS) entry which is preliminary data.</text>
</comment>
<feature type="domain" description="Helicase C-terminal" evidence="10">
    <location>
        <begin position="1942"/>
        <end position="2114"/>
    </location>
</feature>
<proteinExistence type="predicted"/>
<dbReference type="InParanoid" id="K2SLL6"/>
<keyword evidence="6" id="KW-0378">Hydrolase</keyword>
<dbReference type="PROSITE" id="PS51194">
    <property type="entry name" value="HELICASE_CTER"/>
    <property type="match status" value="1"/>
</dbReference>
<dbReference type="GO" id="GO:0032259">
    <property type="term" value="P:methylation"/>
    <property type="evidence" value="ECO:0007669"/>
    <property type="project" value="UniProtKB-KW"/>
</dbReference>
<evidence type="ECO:0000256" key="9">
    <source>
        <dbReference type="SAM" id="MobiDB-lite"/>
    </source>
</evidence>
<dbReference type="GO" id="GO:0008270">
    <property type="term" value="F:zinc ion binding"/>
    <property type="evidence" value="ECO:0007669"/>
    <property type="project" value="UniProtKB-KW"/>
</dbReference>
<name>K2SLL6_MACPH</name>
<dbReference type="InterPro" id="IPR027417">
    <property type="entry name" value="P-loop_NTPase"/>
</dbReference>
<organism evidence="11 12">
    <name type="scientific">Macrophomina phaseolina (strain MS6)</name>
    <name type="common">Charcoal rot fungus</name>
    <dbReference type="NCBI Taxonomy" id="1126212"/>
    <lineage>
        <taxon>Eukaryota</taxon>
        <taxon>Fungi</taxon>
        <taxon>Dikarya</taxon>
        <taxon>Ascomycota</taxon>
        <taxon>Pezizomycotina</taxon>
        <taxon>Dothideomycetes</taxon>
        <taxon>Dothideomycetes incertae sedis</taxon>
        <taxon>Botryosphaeriales</taxon>
        <taxon>Botryosphaeriaceae</taxon>
        <taxon>Macrophomina</taxon>
    </lineage>
</organism>
<dbReference type="SUPFAM" id="SSF53335">
    <property type="entry name" value="S-adenosyl-L-methionine-dependent methyltransferases"/>
    <property type="match status" value="1"/>
</dbReference>
<dbReference type="GO" id="GO:0005524">
    <property type="term" value="F:ATP binding"/>
    <property type="evidence" value="ECO:0007669"/>
    <property type="project" value="UniProtKB-KW"/>
</dbReference>
<dbReference type="SMART" id="SM00487">
    <property type="entry name" value="DEXDc"/>
    <property type="match status" value="1"/>
</dbReference>
<dbReference type="InterPro" id="IPR049730">
    <property type="entry name" value="SNF2/RAD54-like_C"/>
</dbReference>
<dbReference type="GO" id="GO:0008168">
    <property type="term" value="F:methyltransferase activity"/>
    <property type="evidence" value="ECO:0007669"/>
    <property type="project" value="UniProtKB-KW"/>
</dbReference>
<evidence type="ECO:0000256" key="5">
    <source>
        <dbReference type="ARBA" id="ARBA00022771"/>
    </source>
</evidence>
<dbReference type="VEuPathDB" id="FungiDB:MPH_05089"/>
<keyword evidence="3" id="KW-0479">Metal-binding</keyword>
<keyword evidence="2" id="KW-0808">Transferase</keyword>
<dbReference type="EMBL" id="AHHD01000229">
    <property type="protein sequence ID" value="EKG17640.1"/>
    <property type="molecule type" value="Genomic_DNA"/>
</dbReference>
<reference evidence="11 12" key="1">
    <citation type="journal article" date="2012" name="BMC Genomics">
        <title>Tools to kill: Genome of one of the most destructive plant pathogenic fungi Macrophomina phaseolina.</title>
        <authorList>
            <person name="Islam M.S."/>
            <person name="Haque M.S."/>
            <person name="Islam M.M."/>
            <person name="Emdad E.M."/>
            <person name="Halim A."/>
            <person name="Hossen Q.M.M."/>
            <person name="Hossain M.Z."/>
            <person name="Ahmed B."/>
            <person name="Rahim S."/>
            <person name="Rahman M.S."/>
            <person name="Alam M.M."/>
            <person name="Hou S."/>
            <person name="Wan X."/>
            <person name="Saito J.A."/>
            <person name="Alam M."/>
        </authorList>
    </citation>
    <scope>NUCLEOTIDE SEQUENCE [LARGE SCALE GENOMIC DNA]</scope>
    <source>
        <strain evidence="11 12">MS6</strain>
    </source>
</reference>
<dbReference type="GO" id="GO:0005634">
    <property type="term" value="C:nucleus"/>
    <property type="evidence" value="ECO:0007669"/>
    <property type="project" value="TreeGrafter"/>
</dbReference>
<dbReference type="GO" id="GO:0016787">
    <property type="term" value="F:hydrolase activity"/>
    <property type="evidence" value="ECO:0007669"/>
    <property type="project" value="UniProtKB-KW"/>
</dbReference>
<dbReference type="Proteomes" id="UP000007129">
    <property type="component" value="Unassembled WGS sequence"/>
</dbReference>
<dbReference type="InterPro" id="IPR014001">
    <property type="entry name" value="Helicase_ATP-bd"/>
</dbReference>
<dbReference type="Gene3D" id="3.40.50.10810">
    <property type="entry name" value="Tandem AAA-ATPase domain"/>
    <property type="match status" value="2"/>
</dbReference>
<dbReference type="GO" id="GO:0008094">
    <property type="term" value="F:ATP-dependent activity, acting on DNA"/>
    <property type="evidence" value="ECO:0007669"/>
    <property type="project" value="TreeGrafter"/>
</dbReference>
<feature type="region of interest" description="Disordered" evidence="9">
    <location>
        <begin position="20"/>
        <end position="185"/>
    </location>
</feature>
<dbReference type="Pfam" id="PF00176">
    <property type="entry name" value="SNF2-rel_dom"/>
    <property type="match status" value="1"/>
</dbReference>
<feature type="compositionally biased region" description="Basic and acidic residues" evidence="9">
    <location>
        <begin position="83"/>
        <end position="95"/>
    </location>
</feature>
<feature type="compositionally biased region" description="Acidic residues" evidence="9">
    <location>
        <begin position="96"/>
        <end position="121"/>
    </location>
</feature>
<evidence type="ECO:0000256" key="7">
    <source>
        <dbReference type="ARBA" id="ARBA00022833"/>
    </source>
</evidence>
<dbReference type="InterPro" id="IPR050628">
    <property type="entry name" value="SNF2_RAD54_helicase_TF"/>
</dbReference>
<dbReference type="InterPro" id="IPR038718">
    <property type="entry name" value="SNF2-like_sf"/>
</dbReference>
<dbReference type="Gene3D" id="3.40.50.150">
    <property type="entry name" value="Vaccinia Virus protein VP39"/>
    <property type="match status" value="1"/>
</dbReference>
<keyword evidence="8" id="KW-0067">ATP-binding</keyword>
<evidence type="ECO:0000259" key="10">
    <source>
        <dbReference type="PROSITE" id="PS51194"/>
    </source>
</evidence>
<dbReference type="PANTHER" id="PTHR45626:SF26">
    <property type="entry name" value="FAMILY HELICASE, PUTATIVE (AFU_ORTHOLOGUE AFUA_2G09120)-RELATED"/>
    <property type="match status" value="1"/>
</dbReference>
<evidence type="ECO:0000256" key="4">
    <source>
        <dbReference type="ARBA" id="ARBA00022741"/>
    </source>
</evidence>
<dbReference type="InterPro" id="IPR001525">
    <property type="entry name" value="C5_MeTfrase"/>
</dbReference>
<evidence type="ECO:0000256" key="8">
    <source>
        <dbReference type="ARBA" id="ARBA00022840"/>
    </source>
</evidence>
<dbReference type="CDD" id="cd18793">
    <property type="entry name" value="SF2_C_SNF"/>
    <property type="match status" value="1"/>
</dbReference>
<dbReference type="InterPro" id="IPR017907">
    <property type="entry name" value="Znf_RING_CS"/>
</dbReference>
<dbReference type="eggNOG" id="KOG1002">
    <property type="taxonomic scope" value="Eukaryota"/>
</dbReference>
<keyword evidence="5" id="KW-0863">Zinc-finger</keyword>
<dbReference type="eggNOG" id="KOG0298">
    <property type="taxonomic scope" value="Eukaryota"/>
</dbReference>
<dbReference type="InterPro" id="IPR029063">
    <property type="entry name" value="SAM-dependent_MTases_sf"/>
</dbReference>
<keyword evidence="1" id="KW-0489">Methyltransferase</keyword>
<dbReference type="PROSITE" id="PS00518">
    <property type="entry name" value="ZF_RING_1"/>
    <property type="match status" value="1"/>
</dbReference>
<evidence type="ECO:0000313" key="12">
    <source>
        <dbReference type="Proteomes" id="UP000007129"/>
    </source>
</evidence>
<sequence length="2180" mass="245933">MIPKKRPIGVFSHVAIPVRPKKPKRSITFAQQPAAMTLPTPRDSSFDDRPEDSNPKKGRTRNRHISYALHFEAPSDDDTEETTNDHEEQKAHSDCEDYNPAESDFGESFDASTSEEFDPDPEITASPEPESPLSRGFSEDPETDAVDLEEPEVSAKAGKPKRQRTKGNSKSKRSPRDRGINEELPPLSNIQDIFDDITNKALKHGLKDALQALNGNEFRVATMCSGTESPVLALQLVSEALQKCGAAPLRLRHVFSAEIVPKKQAYIERNFHPPIIFRDIRELTREEAFISGATNVYGAKVPIPGDVDLLVAGFSCVDFSLLNNKGKTLDQKGESRDTLEAILSYAEKWKPKMIVLENVYGAPWEDCVQRAKKVGYAAEFVRVDTKDYYLPHTRTRGYMVCINKDHFPGDAHAAVGRWKNLMLDSKRRASAPASAFLLPTDDHRVHQFNIQLASQYRRDGRERTVNWDACRHRHQKVRRQDGLGFQHPITNWIDNGTCTTVEHAHKLWFAKQVERVWDSIEIRFLRAAKDDTTDSGYDPHFKTSIMELSQNVDRFAQEMPFGICSCITPSGIFYVTDRGGPLTPYETLALQGLPLDKISFTIETMKELQDLAGNAMSSTVVGVAQLAALIVASPMLKRRGNSCSSSESSNTISRTETALCGEELLQRYLLHHKNKTEDHSMRHLCEDASQSIRLCRCEGQYGATDKEIFVCGRCRHTVCAECKSKPPHSYVDSLFNRTLTAHEFEIRWKPLFPPSLELTNLPDIPGLTKCCQGEDGLKDRYFDAVAKALRVPFKFQHFKRTAKWAIVYESPLAILKLEITKQAEWRVYVKAPAELSGNDQLRKALETPVARAKLPASFEPSQNQHNWAEQWEWFVPSYSSFPVSIQEEGPETNRSWRALYGLVDYQEETVPRQLRVTVHSGKALPENVSGVYEHLPDCGTACSSLYRRTASLEQQPVTSQSHDESNPLFLFLEPTRIGPVNDDGFVFSHTHERVEYGEVRDTVAKLCGSFRPWDPSSFSTHCSLAGLWVLEKNPSTILRAEKKLLIINGPSPLSTWGAHAVRKCSESLTVLSMKFHADEESSGSREYRFDERSSSVFMKRFSWILSTNAHLPELKQWRQLDIDTKECTTCAPALPSIKWAQTGARGKNAKSSLIAQEDPVEAAEYERTMKRRPRILTMTATVDESQNCHLRVALNVVSLAHRALSKLPISQKPPTVSWSVTTEYVPQLTPSLPRFRLLSNFGDQEQNQPRGFALKLRPAQRRSLSWMLKQESGTKFTLQEVAEEVAEPIRWRIEVKAEADIVVKGGVVADQVSYGKTITSLALIHAGFCEDQSAPNDTTGLIPLRATLILVPNNLPNQWRQEALKSLPKADYGPKEILLIKTAKDLDGLRIQDLMQAKIVIAPFTLCGKDYYTNRLAQLTALPETPSTDGRQYEAWFNYALKRIPAMNERLKELGVSAFEEHLKKELQRTWQHADFTGIIPSKRTKGSNYKGLEEQPEYGKTKPKPAASKPAIKPKEMNTMNTDWKRMSCPVLHQFKWNRVVIDEFHYPRGRDYLALVTLPAEKRWILSGTPPLDDFADIKRFAAFLGVSLGIDWDAPGVITHENSKQMRKEKTSFELFQTFSERRSAAWHERRHTHAQAFLDAFARQNFAEIGEVKCHETLKSVILPLDHRAIYEELSSHLKGRNMTMTKLSYETGDRAMRIRHCMRDSNTAEEALVHCCSINITEGSLDGACVALQRRRERELRSQERELSDYVLQAARLARACGDPQGEWRDWVVRYTGDDSNGVEDQKAHQDLKSMIERAKQDRTRITNKRLVDAADELQSLVRNKLGSQARKFVALRRSLRYIRSAIKLKMALHGETDCAVQCECGDSLHRVPAPNATLIIGCGHIFCRACLDAALLEERCRVPGCGMEVREHSVLHADKLQQASDIAQEEVSFGAKLDTVIGILEGTPEEEQTIIFVQSYRMMSIVGQSLAAHGISAYAIDRVSDSASDKIDNFIHNAKYTDSKKTKLNKKFGKALILNLGDESAAGMNLVNANHIIFISPLLTATNQKYQAAMVQSIGRARRYGQKREVYVYRLVAPHTIDVDILEHRELRSQALCEQMQMMEPPYEPGKEGYERTRLIRNADGQIMLVPKSWTQDANTASQHGIGLNVGDSVVERFSSLTVFSDAYAQNGDA</sequence>
<dbReference type="PANTHER" id="PTHR45626">
    <property type="entry name" value="TRANSCRIPTION TERMINATION FACTOR 2-RELATED"/>
    <property type="match status" value="1"/>
</dbReference>
<gene>
    <name evidence="11" type="ORF">MPH_05089</name>
</gene>
<dbReference type="HOGENOM" id="CLU_000796_0_0_1"/>
<feature type="compositionally biased region" description="Basic and acidic residues" evidence="9">
    <location>
        <begin position="1492"/>
        <end position="1501"/>
    </location>
</feature>
<protein>
    <submittedName>
        <fullName evidence="11">SNF2-related protein</fullName>
    </submittedName>
</protein>
<dbReference type="SUPFAM" id="SSF52540">
    <property type="entry name" value="P-loop containing nucleoside triphosphate hydrolases"/>
    <property type="match status" value="2"/>
</dbReference>
<dbReference type="Pfam" id="PF00145">
    <property type="entry name" value="DNA_methylase"/>
    <property type="match status" value="1"/>
</dbReference>
<evidence type="ECO:0000313" key="11">
    <source>
        <dbReference type="EMBL" id="EKG17640.1"/>
    </source>
</evidence>
<evidence type="ECO:0000256" key="6">
    <source>
        <dbReference type="ARBA" id="ARBA00022801"/>
    </source>
</evidence>